<dbReference type="EC" id="2.1.1.222" evidence="2"/>
<dbReference type="SUPFAM" id="SSF53335">
    <property type="entry name" value="S-adenosyl-L-methionine-dependent methyltransferases"/>
    <property type="match status" value="1"/>
</dbReference>
<gene>
    <name evidence="2" type="ORF">ACFSTE_09810</name>
</gene>
<dbReference type="RefSeq" id="WP_176029127.1">
    <property type="nucleotide sequence ID" value="NZ_JBHSJV010000001.1"/>
</dbReference>
<sequence>MNTDIFGLAIQDYYTSNSPEDITVIAPDFDDDLIPIAYLFREYSLMPAIEQKALELSYGTVLDVGCGAGSHSLYLQKEKKLNVKAIDISAGAIRIAHKRGVSNAACENFFDQEGSYDTLLFLMNGSGIIGRLPNIDYFFTQVKKLLHPKGQILIDSSDISYLFEDEDGGFWVDANADYYGEMKYKLRYKGDESEWFDWLYIDYNTLVNAANAHGFICECIIKGENNDYLARITAKKNTL</sequence>
<dbReference type="GO" id="GO:0032259">
    <property type="term" value="P:methylation"/>
    <property type="evidence" value="ECO:0007669"/>
    <property type="project" value="UniProtKB-KW"/>
</dbReference>
<keyword evidence="2" id="KW-0808">Transferase</keyword>
<dbReference type="EC" id="2.1.1.64" evidence="2"/>
<feature type="domain" description="Methyltransferase" evidence="1">
    <location>
        <begin position="61"/>
        <end position="150"/>
    </location>
</feature>
<dbReference type="Proteomes" id="UP001597459">
    <property type="component" value="Unassembled WGS sequence"/>
</dbReference>
<protein>
    <submittedName>
        <fullName evidence="2">Class I SAM-dependent methyltransferase</fullName>
        <ecNumber evidence="2">2.1.1.222</ecNumber>
        <ecNumber evidence="2">2.1.1.64</ecNumber>
    </submittedName>
</protein>
<dbReference type="EMBL" id="JBHULX010000017">
    <property type="protein sequence ID" value="MFD2591126.1"/>
    <property type="molecule type" value="Genomic_DNA"/>
</dbReference>
<dbReference type="CDD" id="cd02440">
    <property type="entry name" value="AdoMet_MTases"/>
    <property type="match status" value="1"/>
</dbReference>
<proteinExistence type="predicted"/>
<dbReference type="GO" id="GO:0102208">
    <property type="term" value="F:2-polyprenyl-6-hydroxyphenol methylase activity"/>
    <property type="evidence" value="ECO:0007669"/>
    <property type="project" value="UniProtKB-EC"/>
</dbReference>
<dbReference type="InterPro" id="IPR029063">
    <property type="entry name" value="SAM-dependent_MTases_sf"/>
</dbReference>
<reference evidence="3" key="1">
    <citation type="journal article" date="2019" name="Int. J. Syst. Evol. Microbiol.">
        <title>The Global Catalogue of Microorganisms (GCM) 10K type strain sequencing project: providing services to taxonomists for standard genome sequencing and annotation.</title>
        <authorList>
            <consortium name="The Broad Institute Genomics Platform"/>
            <consortium name="The Broad Institute Genome Sequencing Center for Infectious Disease"/>
            <person name="Wu L."/>
            <person name="Ma J."/>
        </authorList>
    </citation>
    <scope>NUCLEOTIDE SEQUENCE [LARGE SCALE GENOMIC DNA]</scope>
    <source>
        <strain evidence="3">KCTC 42423</strain>
    </source>
</reference>
<dbReference type="InterPro" id="IPR041698">
    <property type="entry name" value="Methyltransf_25"/>
</dbReference>
<name>A0ABW5N7L6_9FLAO</name>
<dbReference type="Gene3D" id="3.40.50.150">
    <property type="entry name" value="Vaccinia Virus protein VP39"/>
    <property type="match status" value="1"/>
</dbReference>
<keyword evidence="2" id="KW-0489">Methyltransferase</keyword>
<organism evidence="2 3">
    <name type="scientific">Aquimarina hainanensis</name>
    <dbReference type="NCBI Taxonomy" id="1578017"/>
    <lineage>
        <taxon>Bacteria</taxon>
        <taxon>Pseudomonadati</taxon>
        <taxon>Bacteroidota</taxon>
        <taxon>Flavobacteriia</taxon>
        <taxon>Flavobacteriales</taxon>
        <taxon>Flavobacteriaceae</taxon>
        <taxon>Aquimarina</taxon>
    </lineage>
</organism>
<comment type="caution">
    <text evidence="2">The sequence shown here is derived from an EMBL/GenBank/DDBJ whole genome shotgun (WGS) entry which is preliminary data.</text>
</comment>
<dbReference type="Pfam" id="PF13649">
    <property type="entry name" value="Methyltransf_25"/>
    <property type="match status" value="1"/>
</dbReference>
<keyword evidence="3" id="KW-1185">Reference proteome</keyword>
<evidence type="ECO:0000313" key="2">
    <source>
        <dbReference type="EMBL" id="MFD2591126.1"/>
    </source>
</evidence>
<accession>A0ABW5N7L6</accession>
<evidence type="ECO:0000313" key="3">
    <source>
        <dbReference type="Proteomes" id="UP001597459"/>
    </source>
</evidence>
<evidence type="ECO:0000259" key="1">
    <source>
        <dbReference type="Pfam" id="PF13649"/>
    </source>
</evidence>
<dbReference type="GO" id="GO:0061542">
    <property type="term" value="F:3-demethylubiquinol 3-O-methyltransferase activity"/>
    <property type="evidence" value="ECO:0007669"/>
    <property type="project" value="UniProtKB-EC"/>
</dbReference>